<evidence type="ECO:0000313" key="3">
    <source>
        <dbReference type="EMBL" id="GMR41493.1"/>
    </source>
</evidence>
<dbReference type="EMBL" id="BTRK01000003">
    <property type="protein sequence ID" value="GMR41493.1"/>
    <property type="molecule type" value="Genomic_DNA"/>
</dbReference>
<feature type="region of interest" description="Disordered" evidence="1">
    <location>
        <begin position="1"/>
        <end position="26"/>
    </location>
</feature>
<dbReference type="InterPro" id="IPR003677">
    <property type="entry name" value="ANIS5_cation-bd"/>
</dbReference>
<dbReference type="InterPro" id="IPR052823">
    <property type="entry name" value="SXP/RAL-2_related"/>
</dbReference>
<organism evidence="3 4">
    <name type="scientific">Pristionchus mayeri</name>
    <dbReference type="NCBI Taxonomy" id="1317129"/>
    <lineage>
        <taxon>Eukaryota</taxon>
        <taxon>Metazoa</taxon>
        <taxon>Ecdysozoa</taxon>
        <taxon>Nematoda</taxon>
        <taxon>Chromadorea</taxon>
        <taxon>Rhabditida</taxon>
        <taxon>Rhabditina</taxon>
        <taxon>Diplogasteromorpha</taxon>
        <taxon>Diplogasteroidea</taxon>
        <taxon>Neodiplogasteridae</taxon>
        <taxon>Pristionchus</taxon>
    </lineage>
</organism>
<evidence type="ECO:0000313" key="4">
    <source>
        <dbReference type="Proteomes" id="UP001328107"/>
    </source>
</evidence>
<dbReference type="Proteomes" id="UP001328107">
    <property type="component" value="Unassembled WGS sequence"/>
</dbReference>
<protein>
    <recommendedName>
        <fullName evidence="2">SXP/RAL-2 family protein Ani s 5-like cation-binding domain-containing protein</fullName>
    </recommendedName>
</protein>
<gene>
    <name evidence="3" type="ORF">PMAYCL1PPCAC_11688</name>
</gene>
<comment type="caution">
    <text evidence="3">The sequence shown here is derived from an EMBL/GenBank/DDBJ whole genome shotgun (WGS) entry which is preliminary data.</text>
</comment>
<feature type="compositionally biased region" description="Basic and acidic residues" evidence="1">
    <location>
        <begin position="10"/>
        <end position="20"/>
    </location>
</feature>
<feature type="domain" description="SXP/RAL-2 family protein Ani s 5-like cation-binding" evidence="2">
    <location>
        <begin position="37"/>
        <end position="104"/>
    </location>
</feature>
<evidence type="ECO:0000256" key="1">
    <source>
        <dbReference type="SAM" id="MobiDB-lite"/>
    </source>
</evidence>
<keyword evidence="4" id="KW-1185">Reference proteome</keyword>
<name>A0AAN5C8E7_9BILA</name>
<feature type="non-terminal residue" evidence="3">
    <location>
        <position position="1"/>
    </location>
</feature>
<dbReference type="Pfam" id="PF02520">
    <property type="entry name" value="ANIS5_cation-bd"/>
    <property type="match status" value="1"/>
</dbReference>
<dbReference type="PANTHER" id="PTHR21593">
    <property type="entry name" value="PRION-LIKE- Q/N-RICH -DOMAIN-BEARING PROTEIN PROTEIN"/>
    <property type="match status" value="1"/>
</dbReference>
<feature type="region of interest" description="Disordered" evidence="1">
    <location>
        <begin position="122"/>
        <end position="148"/>
    </location>
</feature>
<dbReference type="AlphaFoldDB" id="A0AAN5C8E7"/>
<accession>A0AAN5C8E7</accession>
<sequence>LAAAPVVDSNKSEDRENKRDWRGHKGNHKFIADLPEEARKEFFAIKMDEELSRAEKREKIMDWAQENNVEDEISAYFTAKDEEIRTRKEAMAAAVEDLPEAYEKSLLRAALPCGGRRNRRMRKWQNTYGGSRRHGSRKTFAEEEQVEF</sequence>
<dbReference type="PANTHER" id="PTHR21593:SF36">
    <property type="entry name" value="DUF148 DOMAIN-CONTAINING PROTEIN-RELATED"/>
    <property type="match status" value="1"/>
</dbReference>
<proteinExistence type="predicted"/>
<evidence type="ECO:0000259" key="2">
    <source>
        <dbReference type="Pfam" id="PF02520"/>
    </source>
</evidence>
<reference evidence="4" key="1">
    <citation type="submission" date="2022-10" db="EMBL/GenBank/DDBJ databases">
        <title>Genome assembly of Pristionchus species.</title>
        <authorList>
            <person name="Yoshida K."/>
            <person name="Sommer R.J."/>
        </authorList>
    </citation>
    <scope>NUCLEOTIDE SEQUENCE [LARGE SCALE GENOMIC DNA]</scope>
    <source>
        <strain evidence="4">RS5460</strain>
    </source>
</reference>